<feature type="chain" id="PRO_5002044658" evidence="1">
    <location>
        <begin position="19"/>
        <end position="31"/>
    </location>
</feature>
<dbReference type="EMBL" id="GBRH01277423">
    <property type="protein sequence ID" value="JAD20472.1"/>
    <property type="molecule type" value="Transcribed_RNA"/>
</dbReference>
<dbReference type="AlphaFoldDB" id="A0A0A8YAN6"/>
<reference evidence="2" key="2">
    <citation type="journal article" date="2015" name="Data Brief">
        <title>Shoot transcriptome of the giant reed, Arundo donax.</title>
        <authorList>
            <person name="Barrero R.A."/>
            <person name="Guerrero F.D."/>
            <person name="Moolhuijzen P."/>
            <person name="Goolsby J.A."/>
            <person name="Tidwell J."/>
            <person name="Bellgard S.E."/>
            <person name="Bellgard M.I."/>
        </authorList>
    </citation>
    <scope>NUCLEOTIDE SEQUENCE</scope>
    <source>
        <tissue evidence="2">Shoot tissue taken approximately 20 cm above the soil surface</tissue>
    </source>
</reference>
<organism evidence="2">
    <name type="scientific">Arundo donax</name>
    <name type="common">Giant reed</name>
    <name type="synonym">Donax arundinaceus</name>
    <dbReference type="NCBI Taxonomy" id="35708"/>
    <lineage>
        <taxon>Eukaryota</taxon>
        <taxon>Viridiplantae</taxon>
        <taxon>Streptophyta</taxon>
        <taxon>Embryophyta</taxon>
        <taxon>Tracheophyta</taxon>
        <taxon>Spermatophyta</taxon>
        <taxon>Magnoliopsida</taxon>
        <taxon>Liliopsida</taxon>
        <taxon>Poales</taxon>
        <taxon>Poaceae</taxon>
        <taxon>PACMAD clade</taxon>
        <taxon>Arundinoideae</taxon>
        <taxon>Arundineae</taxon>
        <taxon>Arundo</taxon>
    </lineage>
</organism>
<evidence type="ECO:0000313" key="2">
    <source>
        <dbReference type="EMBL" id="JAD20472.1"/>
    </source>
</evidence>
<protein>
    <submittedName>
        <fullName evidence="2">Uncharacterized protein</fullName>
    </submittedName>
</protein>
<feature type="signal peptide" evidence="1">
    <location>
        <begin position="1"/>
        <end position="18"/>
    </location>
</feature>
<proteinExistence type="predicted"/>
<accession>A0A0A8YAN6</accession>
<evidence type="ECO:0000256" key="1">
    <source>
        <dbReference type="SAM" id="SignalP"/>
    </source>
</evidence>
<reference evidence="2" key="1">
    <citation type="submission" date="2014-09" db="EMBL/GenBank/DDBJ databases">
        <authorList>
            <person name="Magalhaes I.L.F."/>
            <person name="Oliveira U."/>
            <person name="Santos F.R."/>
            <person name="Vidigal T.H.D.A."/>
            <person name="Brescovit A.D."/>
            <person name="Santos A.J."/>
        </authorList>
    </citation>
    <scope>NUCLEOTIDE SEQUENCE</scope>
    <source>
        <tissue evidence="2">Shoot tissue taken approximately 20 cm above the soil surface</tissue>
    </source>
</reference>
<keyword evidence="1" id="KW-0732">Signal</keyword>
<sequence>MLFQYLALVLLEQSIVNSCVCHCVVTINARW</sequence>
<name>A0A0A8YAN6_ARUDO</name>